<protein>
    <recommendedName>
        <fullName evidence="11">G-protein coupled receptors family 1 profile domain-containing protein</fullName>
    </recommendedName>
</protein>
<feature type="domain" description="G-protein coupled receptors family 1 profile" evidence="6">
    <location>
        <begin position="28"/>
        <end position="268"/>
    </location>
</feature>
<dbReference type="OrthoDB" id="381190at2759"/>
<keyword evidence="10" id="KW-1185">Reference proteome</keyword>
<evidence type="ECO:0000256" key="5">
    <source>
        <dbReference type="SAM" id="Phobius"/>
    </source>
</evidence>
<keyword evidence="4 5" id="KW-0472">Membrane</keyword>
<dbReference type="Proteomes" id="UP000663877">
    <property type="component" value="Unassembled WGS sequence"/>
</dbReference>
<feature type="transmembrane region" description="Helical" evidence="5">
    <location>
        <begin position="192"/>
        <end position="221"/>
    </location>
</feature>
<evidence type="ECO:0000259" key="7">
    <source>
        <dbReference type="PROSITE" id="PS51189"/>
    </source>
</evidence>
<keyword evidence="2 5" id="KW-0812">Transmembrane</keyword>
<dbReference type="PANTHER" id="PTHR37079:SF4">
    <property type="entry name" value="SERINE_THREONINE-PROTEIN KINASE ATM"/>
    <property type="match status" value="1"/>
</dbReference>
<feature type="transmembrane region" description="Helical" evidence="5">
    <location>
        <begin position="75"/>
        <end position="94"/>
    </location>
</feature>
<name>A0A813P6C4_9BILA</name>
<organism evidence="9 10">
    <name type="scientific">Adineta steineri</name>
    <dbReference type="NCBI Taxonomy" id="433720"/>
    <lineage>
        <taxon>Eukaryota</taxon>
        <taxon>Metazoa</taxon>
        <taxon>Spiralia</taxon>
        <taxon>Gnathifera</taxon>
        <taxon>Rotifera</taxon>
        <taxon>Eurotatoria</taxon>
        <taxon>Bdelloidea</taxon>
        <taxon>Adinetida</taxon>
        <taxon>Adinetidae</taxon>
        <taxon>Adineta</taxon>
    </lineage>
</organism>
<comment type="subcellular location">
    <subcellularLocation>
        <location evidence="1">Membrane</location>
    </subcellularLocation>
</comment>
<evidence type="ECO:0000313" key="9">
    <source>
        <dbReference type="EMBL" id="CAF0748856.1"/>
    </source>
</evidence>
<dbReference type="PROSITE" id="PS50262">
    <property type="entry name" value="G_PROTEIN_RECEP_F1_2"/>
    <property type="match status" value="1"/>
</dbReference>
<evidence type="ECO:0000313" key="8">
    <source>
        <dbReference type="EMBL" id="CAF0739011.1"/>
    </source>
</evidence>
<feature type="domain" description="FAT" evidence="7">
    <location>
        <begin position="1509"/>
        <end position="2080"/>
    </location>
</feature>
<feature type="transmembrane region" description="Helical" evidence="5">
    <location>
        <begin position="242"/>
        <end position="268"/>
    </location>
</feature>
<accession>A0A813P6C4</accession>
<dbReference type="GO" id="GO:0004674">
    <property type="term" value="F:protein serine/threonine kinase activity"/>
    <property type="evidence" value="ECO:0007669"/>
    <property type="project" value="InterPro"/>
</dbReference>
<dbReference type="EMBL" id="CAJNOM010000004">
    <property type="protein sequence ID" value="CAF0748856.1"/>
    <property type="molecule type" value="Genomic_DNA"/>
</dbReference>
<dbReference type="InterPro" id="IPR017452">
    <property type="entry name" value="GPCR_Rhodpsn_7TM"/>
</dbReference>
<dbReference type="InterPro" id="IPR014009">
    <property type="entry name" value="PIK_FAT"/>
</dbReference>
<evidence type="ECO:0000256" key="2">
    <source>
        <dbReference type="ARBA" id="ARBA00022692"/>
    </source>
</evidence>
<dbReference type="GO" id="GO:0006974">
    <property type="term" value="P:DNA damage response"/>
    <property type="evidence" value="ECO:0007669"/>
    <property type="project" value="InterPro"/>
</dbReference>
<dbReference type="InterPro" id="IPR038980">
    <property type="entry name" value="ATM_plant"/>
</dbReference>
<evidence type="ECO:0008006" key="11">
    <source>
        <dbReference type="Google" id="ProtNLM"/>
    </source>
</evidence>
<dbReference type="GO" id="GO:0016020">
    <property type="term" value="C:membrane"/>
    <property type="evidence" value="ECO:0007669"/>
    <property type="project" value="UniProtKB-SubCell"/>
</dbReference>
<evidence type="ECO:0000256" key="3">
    <source>
        <dbReference type="ARBA" id="ARBA00022989"/>
    </source>
</evidence>
<dbReference type="PANTHER" id="PTHR37079">
    <property type="entry name" value="SERINE/THREONINE-PROTEIN KINASE ATM"/>
    <property type="match status" value="1"/>
</dbReference>
<dbReference type="GO" id="GO:0004930">
    <property type="term" value="F:G protein-coupled receptor activity"/>
    <property type="evidence" value="ECO:0007669"/>
    <property type="project" value="InterPro"/>
</dbReference>
<dbReference type="PROSITE" id="PS51189">
    <property type="entry name" value="FAT"/>
    <property type="match status" value="1"/>
</dbReference>
<evidence type="ECO:0000256" key="4">
    <source>
        <dbReference type="ARBA" id="ARBA00023136"/>
    </source>
</evidence>
<feature type="transmembrane region" description="Helical" evidence="5">
    <location>
        <begin position="16"/>
        <end position="37"/>
    </location>
</feature>
<sequence>MNCSTREEIARHIELYTYPFLLGIGTVGNLLSIVVLIQMRQHSVYRYLTFMAIADTVLLYIGLLRELLLSSSFQMHIQGTLLCKLHVFFFYNTLHLSSWFRCCLNLDRYVAVKFPIYTSKWCRTRQASINSSIVFVVLSLSNVHLLIFVHGDDGNNHNLLNISNFTGGSTVNPFQYQRCYLHPNYVHFFEQIYTWIDMFLVTIIPFIFIILCNLTVINRVFLVSSPSKKSEIVSRSKATNRLRSLCLMMICSSFVFVATTLPVTAFIIDLLSHKASIDVMRCRRIQWTVYNILMYFNYASILSYCLSGTEFRHVLMKTIHFRTKPSLASMFHTDMMNAVNQRRTSTPQQFHRVLVEYQGQQRFRSSSVSVLPVNKKDTKDQHHMLKITPTNTKYLQIQQPDYHNRYRHSCTSQTNCGGVTVSSTIQSPLNTRWKSSYATNNQHDILDPNDDVNSNDAHNIPFINDLLENIKNSIYLSSSSSLIKPISPSLNKNSSILYGFLDAKFLSYLYNFSTQELSRKKSIDIEGIQCPIDNQFNDKLSLFQSFEILLLLCFQSSYDQEYSSNYFIEKYFSNYQLNQNLLIRILDEKIYLYLEELSLPDPVSYEYIKTIFSYICLNTYQYEINLRENDLESLLNLFTESFRIYRRDVRLCQQLFDFLKLFLKKFYEKNIQKKFFLNENWLHLKKIFDAFWQMTINKNILLNNHIRKSILQIKQILIQDDTISFDDIQNLLNDSSYFVRLETNKLCLNLFYENNRLKSSNEQEIIYQNLIEKNSIMFSYFTTISEYLSCQIAFYLIKYGMNKQLSKNLIKHILPKNVSIQAVIQYYHQHLSYEIKDFPWDFLNINSSKEEFYSFIFSTYFLSTLSDRQELKGIFSDIKSSLIEYFPQVQAYLLPLLVKKTKENNHAEEHRQLIEKILTKTEYNRLMKQKLTMIIFKLLLTYWNNQENEFYDPWSPQLILPAYPWSTLRNTFDYIKQIMNAKTFVELLIKTADISEILLCLSSNLFSTNSLHEQLRLLDIFSLFVTDILLNSLDNDYLHSILRDSTYILLRYIEKTSQIKYEEIYQQELNDKILNIICQLLHQLCIKGLDYDASIYLNHIPDIISILINNNQYLTKERIQIILIHIYQFIKHNNNSIYILISYAIEKLGYLTNEIQRKPQTISTSDYFSYLSDRRSSLPVEWILEMFHNHLEIERQNSSSLSLNIDPSIISHVKQQLIECLLLKHNHILAGKCLSKCSLFLSNNNNQENLEEDQYEQIPLWIIEDLIMFYLIDKDQHIVECTHYTLKTILNHSIGQEFYQKYLKNNLIQIYSKPFLSQINSSIKLQTNFTSSSNPWLITSISSFQTWFISLINYLFKQIECYYIEQKETGHPYAYLFLQLKYLIQLKIDLGKKLFPYLIICLLLLPAKFNLRQLLTKNFNFLIEQLLENNYLISNDIAKILFRTINYLKQCPIDTINKRNGGKYLFLNFDNHFWLDIDYFQLAKCASKYQCYQSAIMYTDIWTTKQRSILPDNDYSIHLYHSDIDLFSSSSDLVDLFVRIHSNINQSDEFYGLDKYFQNRPNLSGEFNQLNNNYYDSLFYYDQAASTIDSSKFIQTLRLCGFNHILEQYLNQMSSLSDQIFYRIQLTSILTGQNKLTQWKTSDEQSSNHIRQDILSIIQRQTHVSLSSIPQLIDHNLWSNVSDFRECFLINIIDDITTNYQNPQILSKIWSNQINNLIKEDIFDHNDEILLTRVATTQKLLLHNINHDKENQDIKQTLLADLITQLCQNALDCKKLQLCDRYLSDLSPLIDRSYSHKLSFLRAKVLVLRQQDTAGEYLRQLIESPLPDAIHIRCRLLLCEWLNETRCETSSTIKQQLDLISNSIKNLDLSSLSLIFESYLAMAHFSDNEYQRLNQLLHSPMFENKNSLIKRNQAEYDKQEKLDPLGRYTKVLKRSLDMDRKEIEEQKKLQYSYLISTLNNYLTCLKFYSNLSRKQTKNSMITTDIIKNNSVPEIMITSKCLSYWFTNFKNDEVNKTLKKNLLNIPTHFFLPFVYQMAARMALINDKLPLGFHSILLEYLSRCIIDHPHHVLPVIFALANAHKDAHINQQQTTTTNTGKKKQ</sequence>
<comment type="caution">
    <text evidence="9">The sequence shown here is derived from an EMBL/GenBank/DDBJ whole genome shotgun (WGS) entry which is preliminary data.</text>
</comment>
<dbReference type="Gene3D" id="1.20.1070.10">
    <property type="entry name" value="Rhodopsin 7-helix transmembrane proteins"/>
    <property type="match status" value="1"/>
</dbReference>
<dbReference type="Proteomes" id="UP000663832">
    <property type="component" value="Unassembled WGS sequence"/>
</dbReference>
<evidence type="ECO:0000256" key="1">
    <source>
        <dbReference type="ARBA" id="ARBA00004370"/>
    </source>
</evidence>
<dbReference type="Pfam" id="PF00001">
    <property type="entry name" value="7tm_1"/>
    <property type="match status" value="1"/>
</dbReference>
<feature type="transmembrane region" description="Helical" evidence="5">
    <location>
        <begin position="133"/>
        <end position="151"/>
    </location>
</feature>
<evidence type="ECO:0000313" key="10">
    <source>
        <dbReference type="Proteomes" id="UP000663832"/>
    </source>
</evidence>
<reference evidence="9" key="1">
    <citation type="submission" date="2021-02" db="EMBL/GenBank/DDBJ databases">
        <authorList>
            <person name="Nowell W R."/>
        </authorList>
    </citation>
    <scope>NUCLEOTIDE SEQUENCE</scope>
</reference>
<feature type="transmembrane region" description="Helical" evidence="5">
    <location>
        <begin position="44"/>
        <end position="63"/>
    </location>
</feature>
<gene>
    <name evidence="8" type="ORF">BJG266_LOCUS1716</name>
    <name evidence="9" type="ORF">QVE165_LOCUS1365</name>
</gene>
<proteinExistence type="predicted"/>
<keyword evidence="3 5" id="KW-1133">Transmembrane helix</keyword>
<dbReference type="EMBL" id="CAJNOI010000004">
    <property type="protein sequence ID" value="CAF0739011.1"/>
    <property type="molecule type" value="Genomic_DNA"/>
</dbReference>
<dbReference type="SUPFAM" id="SSF81321">
    <property type="entry name" value="Family A G protein-coupled receptor-like"/>
    <property type="match status" value="1"/>
</dbReference>
<dbReference type="InterPro" id="IPR000276">
    <property type="entry name" value="GPCR_Rhodpsn"/>
</dbReference>
<evidence type="ECO:0000259" key="6">
    <source>
        <dbReference type="PROSITE" id="PS50262"/>
    </source>
</evidence>